<evidence type="ECO:0000313" key="10">
    <source>
        <dbReference type="Proteomes" id="UP000596035"/>
    </source>
</evidence>
<name>A0A1Z2XQL6_9FIRM</name>
<keyword evidence="8" id="KW-0689">Ribosomal protein</keyword>
<dbReference type="EMBL" id="CP021422">
    <property type="protein sequence ID" value="ASB40755.1"/>
    <property type="molecule type" value="Genomic_DNA"/>
</dbReference>
<dbReference type="EMBL" id="CP065321">
    <property type="protein sequence ID" value="QQR30036.1"/>
    <property type="molecule type" value="Genomic_DNA"/>
</dbReference>
<dbReference type="Pfam" id="PF06325">
    <property type="entry name" value="PrmA"/>
    <property type="match status" value="1"/>
</dbReference>
<comment type="catalytic activity">
    <reaction evidence="6">
        <text>L-lysyl-[protein] + 3 S-adenosyl-L-methionine = N(6),N(6),N(6)-trimethyl-L-lysyl-[protein] + 3 S-adenosyl-L-homocysteine + 3 H(+)</text>
        <dbReference type="Rhea" id="RHEA:54192"/>
        <dbReference type="Rhea" id="RHEA-COMP:9752"/>
        <dbReference type="Rhea" id="RHEA-COMP:13826"/>
        <dbReference type="ChEBI" id="CHEBI:15378"/>
        <dbReference type="ChEBI" id="CHEBI:29969"/>
        <dbReference type="ChEBI" id="CHEBI:57856"/>
        <dbReference type="ChEBI" id="CHEBI:59789"/>
        <dbReference type="ChEBI" id="CHEBI:61961"/>
    </reaction>
</comment>
<reference evidence="8 10" key="3">
    <citation type="submission" date="2020-11" db="EMBL/GenBank/DDBJ databases">
        <title>Closed and high quality bacterial genomes of the OMM12 community.</title>
        <authorList>
            <person name="Marbouty M."/>
            <person name="Lamy-Besnier Q."/>
            <person name="Debarbieux L."/>
            <person name="Koszul R."/>
        </authorList>
    </citation>
    <scope>NUCLEOTIDE SEQUENCE [LARGE SCALE GENOMIC DNA]</scope>
    <source>
        <strain evidence="8 10">KB18</strain>
    </source>
</reference>
<keyword evidence="2 6" id="KW-0963">Cytoplasm</keyword>
<keyword evidence="5 6" id="KW-0949">S-adenosyl-L-methionine</keyword>
<dbReference type="PIRSF" id="PIRSF000401">
    <property type="entry name" value="RPL11_MTase"/>
    <property type="match status" value="1"/>
</dbReference>
<dbReference type="GO" id="GO:0005840">
    <property type="term" value="C:ribosome"/>
    <property type="evidence" value="ECO:0007669"/>
    <property type="project" value="UniProtKB-KW"/>
</dbReference>
<organism evidence="8 10">
    <name type="scientific">Acutalibacter muris</name>
    <dbReference type="NCBI Taxonomy" id="1796620"/>
    <lineage>
        <taxon>Bacteria</taxon>
        <taxon>Bacillati</taxon>
        <taxon>Bacillota</taxon>
        <taxon>Clostridia</taxon>
        <taxon>Eubacteriales</taxon>
        <taxon>Acutalibacteraceae</taxon>
        <taxon>Acutalibacter</taxon>
    </lineage>
</organism>
<dbReference type="CDD" id="cd02440">
    <property type="entry name" value="AdoMet_MTases"/>
    <property type="match status" value="1"/>
</dbReference>
<keyword evidence="9" id="KW-1185">Reference proteome</keyword>
<dbReference type="PANTHER" id="PTHR43648:SF1">
    <property type="entry name" value="ELECTRON TRANSFER FLAVOPROTEIN BETA SUBUNIT LYSINE METHYLTRANSFERASE"/>
    <property type="match status" value="1"/>
</dbReference>
<keyword evidence="4 6" id="KW-0808">Transferase</keyword>
<evidence type="ECO:0000256" key="6">
    <source>
        <dbReference type="HAMAP-Rule" id="MF_00735"/>
    </source>
</evidence>
<dbReference type="HAMAP" id="MF_00735">
    <property type="entry name" value="Methyltr_PrmA"/>
    <property type="match status" value="1"/>
</dbReference>
<dbReference type="Gene3D" id="3.40.50.150">
    <property type="entry name" value="Vaccinia Virus protein VP39"/>
    <property type="match status" value="1"/>
</dbReference>
<dbReference type="SUPFAM" id="SSF53335">
    <property type="entry name" value="S-adenosyl-L-methionine-dependent methyltransferases"/>
    <property type="match status" value="1"/>
</dbReference>
<keyword evidence="3 6" id="KW-0489">Methyltransferase</keyword>
<sequence>MVKISVEILTKKPAGFKMAIKIMVEIYQERVEHMSENWTEIKICVPSSKADLAGDIANMTVPHGIYIEDYSDLEEKALEIAHIDLIDEELLAKDRTKAIIHIYISPEDNPTEAISFLEERLSSCGIEYSIDRVDCAMDDWLNNWKKYFKPIPVGKKLLIRPIWEEDFDNMGRAVLNLEPGLAFGTGTHETTRLCMELIEEYLTPGTDFLDVGCGSGILSVAALLLGAGSAVGVDIDPLAVKTAAENARLNGVEGKFIGICGNLADRVSGKYQMVAANIVADIVIELSCSVPEFLAPNGVYIISGIIDTREQDVLDALAGRFTVLQRKTERGWVAMALKVKER</sequence>
<evidence type="ECO:0000313" key="7">
    <source>
        <dbReference type="EMBL" id="ASB40755.1"/>
    </source>
</evidence>
<dbReference type="NCBIfam" id="TIGR00406">
    <property type="entry name" value="prmA"/>
    <property type="match status" value="1"/>
</dbReference>
<comment type="similarity">
    <text evidence="1 6">Belongs to the methyltransferase superfamily. PrmA family.</text>
</comment>
<evidence type="ECO:0000313" key="8">
    <source>
        <dbReference type="EMBL" id="QQR30036.1"/>
    </source>
</evidence>
<dbReference type="Proteomes" id="UP000596035">
    <property type="component" value="Chromosome"/>
</dbReference>
<evidence type="ECO:0000313" key="9">
    <source>
        <dbReference type="Proteomes" id="UP000196710"/>
    </source>
</evidence>
<dbReference type="AlphaFoldDB" id="A0A1Z2XQL6"/>
<evidence type="ECO:0000256" key="4">
    <source>
        <dbReference type="ARBA" id="ARBA00022679"/>
    </source>
</evidence>
<proteinExistence type="inferred from homology"/>
<feature type="binding site" evidence="6">
    <location>
        <position position="191"/>
    </location>
    <ligand>
        <name>S-adenosyl-L-methionine</name>
        <dbReference type="ChEBI" id="CHEBI:59789"/>
    </ligand>
</feature>
<comment type="subcellular location">
    <subcellularLocation>
        <location evidence="6">Cytoplasm</location>
    </subcellularLocation>
</comment>
<dbReference type="EC" id="2.1.1.-" evidence="6"/>
<dbReference type="Proteomes" id="UP000196710">
    <property type="component" value="Chromosome"/>
</dbReference>
<reference evidence="7" key="1">
    <citation type="journal article" date="2017" name="Genome Announc.">
        <title>High-Quality Whole-Genome Sequences of the Oligo-Mouse-Microbiota Bacterial Community.</title>
        <authorList>
            <person name="Garzetti D."/>
            <person name="Brugiroux S."/>
            <person name="Bunk B."/>
            <person name="Pukall R."/>
            <person name="McCoy K.D."/>
            <person name="Macpherson A.J."/>
            <person name="Stecher B."/>
        </authorList>
    </citation>
    <scope>NUCLEOTIDE SEQUENCE</scope>
    <source>
        <strain evidence="7">KB18</strain>
    </source>
</reference>
<dbReference type="PANTHER" id="PTHR43648">
    <property type="entry name" value="ELECTRON TRANSFER FLAVOPROTEIN BETA SUBUNIT LYSINE METHYLTRANSFERASE"/>
    <property type="match status" value="1"/>
</dbReference>
<keyword evidence="8" id="KW-0687">Ribonucleoprotein</keyword>
<gene>
    <name evidence="6 8" type="primary">prmA</name>
    <name evidence="7" type="ORF">ADH66_08855</name>
    <name evidence="8" type="ORF">I5Q82_18900</name>
</gene>
<evidence type="ECO:0000256" key="3">
    <source>
        <dbReference type="ARBA" id="ARBA00022603"/>
    </source>
</evidence>
<feature type="binding site" evidence="6">
    <location>
        <position position="212"/>
    </location>
    <ligand>
        <name>S-adenosyl-L-methionine</name>
        <dbReference type="ChEBI" id="CHEBI:59789"/>
    </ligand>
</feature>
<dbReference type="GO" id="GO:0032259">
    <property type="term" value="P:methylation"/>
    <property type="evidence" value="ECO:0007669"/>
    <property type="project" value="UniProtKB-KW"/>
</dbReference>
<protein>
    <recommendedName>
        <fullName evidence="6">Ribosomal protein L11 methyltransferase</fullName>
        <shortName evidence="6">L11 Mtase</shortName>
        <ecNumber evidence="6">2.1.1.-</ecNumber>
    </recommendedName>
</protein>
<dbReference type="InterPro" id="IPR029063">
    <property type="entry name" value="SAM-dependent_MTases_sf"/>
</dbReference>
<dbReference type="GO" id="GO:0008276">
    <property type="term" value="F:protein methyltransferase activity"/>
    <property type="evidence" value="ECO:0007669"/>
    <property type="project" value="UniProtKB-UniRule"/>
</dbReference>
<comment type="function">
    <text evidence="6">Methylates ribosomal protein L11.</text>
</comment>
<evidence type="ECO:0000256" key="2">
    <source>
        <dbReference type="ARBA" id="ARBA00022490"/>
    </source>
</evidence>
<dbReference type="KEGG" id="amur:ADH66_08855"/>
<accession>A0A1Z2XQL6</accession>
<dbReference type="InterPro" id="IPR050078">
    <property type="entry name" value="Ribosomal_L11_MeTrfase_PrmA"/>
</dbReference>
<evidence type="ECO:0000256" key="1">
    <source>
        <dbReference type="ARBA" id="ARBA00009741"/>
    </source>
</evidence>
<reference evidence="9" key="2">
    <citation type="submission" date="2017-05" db="EMBL/GenBank/DDBJ databases">
        <title>Improved OligoMM genomes.</title>
        <authorList>
            <person name="Garzetti D."/>
        </authorList>
    </citation>
    <scope>NUCLEOTIDE SEQUENCE [LARGE SCALE GENOMIC DNA]</scope>
    <source>
        <strain evidence="9">KB18</strain>
    </source>
</reference>
<dbReference type="InterPro" id="IPR004498">
    <property type="entry name" value="Ribosomal_PrmA_MeTrfase"/>
</dbReference>
<feature type="binding site" evidence="6">
    <location>
        <position position="277"/>
    </location>
    <ligand>
        <name>S-adenosyl-L-methionine</name>
        <dbReference type="ChEBI" id="CHEBI:59789"/>
    </ligand>
</feature>
<feature type="binding site" evidence="6">
    <location>
        <position position="234"/>
    </location>
    <ligand>
        <name>S-adenosyl-L-methionine</name>
        <dbReference type="ChEBI" id="CHEBI:59789"/>
    </ligand>
</feature>
<dbReference type="GO" id="GO:0005737">
    <property type="term" value="C:cytoplasm"/>
    <property type="evidence" value="ECO:0007669"/>
    <property type="project" value="UniProtKB-SubCell"/>
</dbReference>
<evidence type="ECO:0000256" key="5">
    <source>
        <dbReference type="ARBA" id="ARBA00022691"/>
    </source>
</evidence>